<proteinExistence type="predicted"/>
<name>A0A0A1TVX5_ENTIV</name>
<dbReference type="AlphaFoldDB" id="A0A0A1TVX5"/>
<keyword evidence="2" id="KW-1185">Reference proteome</keyword>
<evidence type="ECO:0000313" key="1">
    <source>
        <dbReference type="EMBL" id="ELP83433.1"/>
    </source>
</evidence>
<sequence>MKTLLFVLFACVQAEDLMLYDDGSFYEEFGVVNPDNLNITCVYTKRSNWVAATMKPGNMLVFTRNGTISTKIEDKDKYYKSIRFMVRFDDSGDVKYLPLNVKVFNQTFDDLYNQNLLNSNEGYTVKIKKNNSQKMTIKLDNFNLDGGVSTIIFTRTGNEEQEYDFLIDQLRLDTKNSQNEEYETENGVSSFFVSCVVILLLSLF</sequence>
<dbReference type="RefSeq" id="XP_004182779.1">
    <property type="nucleotide sequence ID" value="XM_004182731.1"/>
</dbReference>
<evidence type="ECO:0000313" key="2">
    <source>
        <dbReference type="Proteomes" id="UP000014680"/>
    </source>
</evidence>
<accession>A0A0A1TVX5</accession>
<dbReference type="Proteomes" id="UP000014680">
    <property type="component" value="Unassembled WGS sequence"/>
</dbReference>
<dbReference type="GeneID" id="14882395"/>
<reference evidence="1 2" key="1">
    <citation type="submission" date="2012-10" db="EMBL/GenBank/DDBJ databases">
        <authorList>
            <person name="Zafar N."/>
            <person name="Inman J."/>
            <person name="Hall N."/>
            <person name="Lorenzi H."/>
            <person name="Caler E."/>
        </authorList>
    </citation>
    <scope>NUCLEOTIDE SEQUENCE [LARGE SCALE GENOMIC DNA]</scope>
    <source>
        <strain evidence="1 2">IP1</strain>
    </source>
</reference>
<organism evidence="1 2">
    <name type="scientific">Entamoeba invadens IP1</name>
    <dbReference type="NCBI Taxonomy" id="370355"/>
    <lineage>
        <taxon>Eukaryota</taxon>
        <taxon>Amoebozoa</taxon>
        <taxon>Evosea</taxon>
        <taxon>Archamoebae</taxon>
        <taxon>Mastigamoebida</taxon>
        <taxon>Entamoebidae</taxon>
        <taxon>Entamoeba</taxon>
    </lineage>
</organism>
<dbReference type="KEGG" id="eiv:EIN_375080"/>
<dbReference type="VEuPathDB" id="AmoebaDB:EIN_375080"/>
<gene>
    <name evidence="1" type="ORF">EIN_375080</name>
</gene>
<dbReference type="EMBL" id="KB207268">
    <property type="protein sequence ID" value="ELP83433.1"/>
    <property type="molecule type" value="Genomic_DNA"/>
</dbReference>
<protein>
    <submittedName>
        <fullName evidence="1">Uncharacterized protein</fullName>
    </submittedName>
</protein>
<dbReference type="OrthoDB" id="28005at2759"/>